<dbReference type="EMBL" id="PDUG01000001">
    <property type="protein sequence ID" value="PIC55600.1"/>
    <property type="molecule type" value="Genomic_DNA"/>
</dbReference>
<keyword evidence="3" id="KW-0479">Metal-binding</keyword>
<dbReference type="SMART" id="SM00744">
    <property type="entry name" value="RINGv"/>
    <property type="match status" value="1"/>
</dbReference>
<evidence type="ECO:0000256" key="4">
    <source>
        <dbReference type="ARBA" id="ARBA00022771"/>
    </source>
</evidence>
<comment type="subcellular location">
    <subcellularLocation>
        <location evidence="1">Membrane</location>
        <topology evidence="1">Multi-pass membrane protein</topology>
    </subcellularLocation>
</comment>
<evidence type="ECO:0000256" key="7">
    <source>
        <dbReference type="ARBA" id="ARBA00023136"/>
    </source>
</evidence>
<dbReference type="PROSITE" id="PS50089">
    <property type="entry name" value="ZF_RING_2"/>
    <property type="match status" value="1"/>
</dbReference>
<organism evidence="11 12">
    <name type="scientific">Caenorhabditis nigoni</name>
    <dbReference type="NCBI Taxonomy" id="1611254"/>
    <lineage>
        <taxon>Eukaryota</taxon>
        <taxon>Metazoa</taxon>
        <taxon>Ecdysozoa</taxon>
        <taxon>Nematoda</taxon>
        <taxon>Chromadorea</taxon>
        <taxon>Rhabditida</taxon>
        <taxon>Rhabditina</taxon>
        <taxon>Rhabditomorpha</taxon>
        <taxon>Rhabditoidea</taxon>
        <taxon>Rhabditidae</taxon>
        <taxon>Peloderinae</taxon>
        <taxon>Caenorhabditis</taxon>
    </lineage>
</organism>
<dbReference type="GO" id="GO:0043161">
    <property type="term" value="P:proteasome-mediated ubiquitin-dependent protein catabolic process"/>
    <property type="evidence" value="ECO:0007669"/>
    <property type="project" value="TreeGrafter"/>
</dbReference>
<dbReference type="InterPro" id="IPR001841">
    <property type="entry name" value="Znf_RING"/>
</dbReference>
<dbReference type="GO" id="GO:0036503">
    <property type="term" value="P:ERAD pathway"/>
    <property type="evidence" value="ECO:0007669"/>
    <property type="project" value="TreeGrafter"/>
</dbReference>
<keyword evidence="4 8" id="KW-0863">Zinc-finger</keyword>
<feature type="transmembrane region" description="Helical" evidence="9">
    <location>
        <begin position="579"/>
        <end position="601"/>
    </location>
</feature>
<dbReference type="GO" id="GO:0012505">
    <property type="term" value="C:endomembrane system"/>
    <property type="evidence" value="ECO:0007669"/>
    <property type="project" value="TreeGrafter"/>
</dbReference>
<name>A0A2G5VVA6_9PELO</name>
<keyword evidence="6 9" id="KW-1133">Transmembrane helix</keyword>
<evidence type="ECO:0000256" key="3">
    <source>
        <dbReference type="ARBA" id="ARBA00022723"/>
    </source>
</evidence>
<feature type="transmembrane region" description="Helical" evidence="9">
    <location>
        <begin position="109"/>
        <end position="129"/>
    </location>
</feature>
<keyword evidence="12" id="KW-1185">Reference proteome</keyword>
<evidence type="ECO:0000256" key="8">
    <source>
        <dbReference type="PROSITE-ProRule" id="PRU00175"/>
    </source>
</evidence>
<evidence type="ECO:0000256" key="2">
    <source>
        <dbReference type="ARBA" id="ARBA00022692"/>
    </source>
</evidence>
<evidence type="ECO:0000256" key="6">
    <source>
        <dbReference type="ARBA" id="ARBA00022989"/>
    </source>
</evidence>
<evidence type="ECO:0000259" key="10">
    <source>
        <dbReference type="PROSITE" id="PS50089"/>
    </source>
</evidence>
<evidence type="ECO:0000313" key="11">
    <source>
        <dbReference type="EMBL" id="PIC55600.1"/>
    </source>
</evidence>
<keyword evidence="7 9" id="KW-0472">Membrane</keyword>
<evidence type="ECO:0000313" key="12">
    <source>
        <dbReference type="Proteomes" id="UP000230233"/>
    </source>
</evidence>
<dbReference type="InterPro" id="IPR013083">
    <property type="entry name" value="Znf_RING/FYVE/PHD"/>
</dbReference>
<feature type="transmembrane region" description="Helical" evidence="9">
    <location>
        <begin position="480"/>
        <end position="498"/>
    </location>
</feature>
<reference evidence="12" key="1">
    <citation type="submission" date="2017-10" db="EMBL/GenBank/DDBJ databases">
        <title>Rapid genome shrinkage in a self-fertile nematode reveals novel sperm competition proteins.</title>
        <authorList>
            <person name="Yin D."/>
            <person name="Schwarz E.M."/>
            <person name="Thomas C.G."/>
            <person name="Felde R.L."/>
            <person name="Korf I.F."/>
            <person name="Cutter A.D."/>
            <person name="Schartner C.M."/>
            <person name="Ralston E.J."/>
            <person name="Meyer B.J."/>
            <person name="Haag E.S."/>
        </authorList>
    </citation>
    <scope>NUCLEOTIDE SEQUENCE [LARGE SCALE GENOMIC DNA]</scope>
    <source>
        <strain evidence="12">JU1422</strain>
    </source>
</reference>
<protein>
    <recommendedName>
        <fullName evidence="10">RING-type domain-containing protein</fullName>
    </recommendedName>
</protein>
<keyword evidence="2 9" id="KW-0812">Transmembrane</keyword>
<dbReference type="Pfam" id="PF13639">
    <property type="entry name" value="zf-RING_2"/>
    <property type="match status" value="1"/>
</dbReference>
<dbReference type="AlphaFoldDB" id="A0A2G5VVA6"/>
<evidence type="ECO:0000256" key="1">
    <source>
        <dbReference type="ARBA" id="ARBA00004141"/>
    </source>
</evidence>
<dbReference type="InterPro" id="IPR050731">
    <property type="entry name" value="HRD1_E3_ubiq-ligases"/>
</dbReference>
<dbReference type="STRING" id="1611254.A0A2G5VVA6"/>
<dbReference type="GO" id="GO:0061630">
    <property type="term" value="F:ubiquitin protein ligase activity"/>
    <property type="evidence" value="ECO:0007669"/>
    <property type="project" value="TreeGrafter"/>
</dbReference>
<dbReference type="FunFam" id="3.30.40.10:FF:000756">
    <property type="entry name" value="RiNg Finger protein"/>
    <property type="match status" value="1"/>
</dbReference>
<accession>A0A2G5VVA6</accession>
<dbReference type="Gene3D" id="3.30.40.10">
    <property type="entry name" value="Zinc/RING finger domain, C3HC4 (zinc finger)"/>
    <property type="match status" value="1"/>
</dbReference>
<feature type="domain" description="RING-type" evidence="10">
    <location>
        <begin position="639"/>
        <end position="677"/>
    </location>
</feature>
<evidence type="ECO:0000256" key="9">
    <source>
        <dbReference type="SAM" id="Phobius"/>
    </source>
</evidence>
<evidence type="ECO:0000256" key="5">
    <source>
        <dbReference type="ARBA" id="ARBA00022833"/>
    </source>
</evidence>
<dbReference type="InterPro" id="IPR025754">
    <property type="entry name" value="TRC8_N_dom"/>
</dbReference>
<feature type="transmembrane region" description="Helical" evidence="9">
    <location>
        <begin position="442"/>
        <end position="460"/>
    </location>
</feature>
<dbReference type="SUPFAM" id="SSF57850">
    <property type="entry name" value="RING/U-box"/>
    <property type="match status" value="1"/>
</dbReference>
<dbReference type="Proteomes" id="UP000230233">
    <property type="component" value="Chromosome I"/>
</dbReference>
<dbReference type="OrthoDB" id="4348522at2759"/>
<proteinExistence type="predicted"/>
<comment type="caution">
    <text evidence="11">The sequence shown here is derived from an EMBL/GenBank/DDBJ whole genome shotgun (WGS) entry which is preliminary data.</text>
</comment>
<feature type="transmembrane region" description="Helical" evidence="9">
    <location>
        <begin position="332"/>
        <end position="350"/>
    </location>
</feature>
<keyword evidence="5" id="KW-0862">Zinc</keyword>
<dbReference type="Pfam" id="PF13705">
    <property type="entry name" value="TRC8_N"/>
    <property type="match status" value="2"/>
</dbReference>
<feature type="transmembrane region" description="Helical" evidence="9">
    <location>
        <begin position="510"/>
        <end position="535"/>
    </location>
</feature>
<dbReference type="InterPro" id="IPR011016">
    <property type="entry name" value="Znf_RING-CH"/>
</dbReference>
<gene>
    <name evidence="11" type="primary">Cni-Y119C1B.5</name>
    <name evidence="11" type="synonym">Cnig_chr_I.g806</name>
    <name evidence="11" type="ORF">B9Z55_000806</name>
</gene>
<sequence>MEGVIENVNGMVQNIRRRQMSITERTEESVRLGVQQMDNGVKKLKEISIMVLETGLRLPGLLFIELLWRYQGVSFEDIQDGVIKQMPLSYFDIPTMLDFVHRRNFDHHAAIILSYFVIFISLMFLTLPLSRLIRMYSHFLSIFLFGVAYKLSAIYVDLELKSNEEELKLDGLIKLERHGFHFLAQMLLVVLQSMLLEIDGEPWKFALPVFALPIVARMGGCPKDKLKNEGGVPHGEIPAVSQEKSTTSPPRHASHFQAIFAFSDDEIFAVEADENAHNYACTGTMVFIATYILYRGPSLIKSTKTALRQIKAVFMVHGLADGVSVLWRRLRILELLTFTWITMFLMVLYVELIDKGRTWSEVGRILLTGVAETTNTPITLAALAVSVSYVCKWIADLTKLVTGGARSHGHVLAHSGYTEAVSVVILCIQTGFLGMQVEQKTILLALVLYIVISALLQSLFEIIELVLLNLPSSPQATKSRHARCIAIALLLVVLPLFTTRTMLAFLPIDIYTAIIIANSATVAARAIGVVLKYIVLIVETKSEEPWEGIDDMIYYIDCSNKGIELIAANVVLGFGCYQLVAVGFSLATFAILLFHVIVNIYKRAGQTFQYIKSRNAAVKNINRLSKANAVQLKEREDVCAICFIEMKEEARITPCKHYFHGPCLRKWLAVKMVCPLCYTYMKEEDFGGKGTANQEAPVEEEDDAAGGAIVFDWDEFFFIRGDYSMVNPADPVRIAARDMWPLAPEPPQFERAMMAAIEREERAGEEDELILAEDD</sequence>
<dbReference type="PANTHER" id="PTHR22763">
    <property type="entry name" value="RING ZINC FINGER PROTEIN"/>
    <property type="match status" value="1"/>
</dbReference>
<dbReference type="SMART" id="SM00184">
    <property type="entry name" value="RING"/>
    <property type="match status" value="1"/>
</dbReference>
<dbReference type="CDD" id="cd16476">
    <property type="entry name" value="RING-H2_RNF139-like"/>
    <property type="match status" value="1"/>
</dbReference>
<dbReference type="PANTHER" id="PTHR22763:SF191">
    <property type="entry name" value="RING FINGER PROTEIN 145 HOMOLOG"/>
    <property type="match status" value="1"/>
</dbReference>
<dbReference type="GO" id="GO:0008270">
    <property type="term" value="F:zinc ion binding"/>
    <property type="evidence" value="ECO:0007669"/>
    <property type="project" value="UniProtKB-KW"/>
</dbReference>
<dbReference type="GO" id="GO:0016020">
    <property type="term" value="C:membrane"/>
    <property type="evidence" value="ECO:0007669"/>
    <property type="project" value="UniProtKB-SubCell"/>
</dbReference>